<name>A0A829RAU8_LISGR</name>
<organism evidence="1 2">
    <name type="scientific">Listeria grayi FSL F6-1183</name>
    <dbReference type="NCBI Taxonomy" id="1265827"/>
    <lineage>
        <taxon>Bacteria</taxon>
        <taxon>Bacillati</taxon>
        <taxon>Bacillota</taxon>
        <taxon>Bacilli</taxon>
        <taxon>Bacillales</taxon>
        <taxon>Listeriaceae</taxon>
        <taxon>Listeria</taxon>
    </lineage>
</organism>
<dbReference type="EMBL" id="AODG01000003">
    <property type="protein sequence ID" value="EUJ30426.1"/>
    <property type="molecule type" value="Genomic_DNA"/>
</dbReference>
<protein>
    <submittedName>
        <fullName evidence="1">Uncharacterized protein</fullName>
    </submittedName>
</protein>
<dbReference type="RefSeq" id="WP_036103583.1">
    <property type="nucleotide sequence ID" value="NZ_AODG01000003.1"/>
</dbReference>
<accession>A0A829RAU8</accession>
<comment type="caution">
    <text evidence="1">The sequence shown here is derived from an EMBL/GenBank/DDBJ whole genome shotgun (WGS) entry which is preliminary data.</text>
</comment>
<sequence length="162" mass="19279">MNGDIGDRNLFQELEETIYRNIINILKHGSSDIEMDFKNLLYEESQSVQELLGIACFMFFAKIYNDFIGSKNVENVRQIDNLRQLKKMTKYLVSKYENSTFFDEKASNIQILVYYLFYKGYEEKYLYTKDVKSKKDITDMMIDEGIIDDNVNINTIYKRIFL</sequence>
<dbReference type="AlphaFoldDB" id="A0A829RAU8"/>
<evidence type="ECO:0000313" key="1">
    <source>
        <dbReference type="EMBL" id="EUJ30426.1"/>
    </source>
</evidence>
<proteinExistence type="predicted"/>
<evidence type="ECO:0000313" key="2">
    <source>
        <dbReference type="Proteomes" id="UP000019251"/>
    </source>
</evidence>
<gene>
    <name evidence="1" type="ORF">LMUR_01060</name>
</gene>
<reference evidence="1 2" key="1">
    <citation type="submission" date="2012-12" db="EMBL/GenBank/DDBJ databases">
        <title>Novel taxa of Listeriaceae from agricultural environments in the United States.</title>
        <authorList>
            <person name="den Bakker H.C."/>
            <person name="Allred A."/>
            <person name="Warchocki S."/>
            <person name="Wright E.M."/>
            <person name="Burrell A."/>
            <person name="Nightingale K.K."/>
            <person name="Kephart D."/>
            <person name="Wiedmann M."/>
        </authorList>
    </citation>
    <scope>NUCLEOTIDE SEQUENCE [LARGE SCALE GENOMIC DNA]</scope>
    <source>
        <strain evidence="1 2">FSL F6-1183</strain>
    </source>
</reference>
<dbReference type="Proteomes" id="UP000019251">
    <property type="component" value="Unassembled WGS sequence"/>
</dbReference>